<protein>
    <submittedName>
        <fullName evidence="2">U-box domain-containing protein 33-like</fullName>
    </submittedName>
</protein>
<accession>A0A2Z7B309</accession>
<proteinExistence type="predicted"/>
<keyword evidence="3" id="KW-1185">Reference proteome</keyword>
<name>A0A2Z7B309_9LAMI</name>
<organism evidence="2 3">
    <name type="scientific">Dorcoceras hygrometricum</name>
    <dbReference type="NCBI Taxonomy" id="472368"/>
    <lineage>
        <taxon>Eukaryota</taxon>
        <taxon>Viridiplantae</taxon>
        <taxon>Streptophyta</taxon>
        <taxon>Embryophyta</taxon>
        <taxon>Tracheophyta</taxon>
        <taxon>Spermatophyta</taxon>
        <taxon>Magnoliopsida</taxon>
        <taxon>eudicotyledons</taxon>
        <taxon>Gunneridae</taxon>
        <taxon>Pentapetalae</taxon>
        <taxon>asterids</taxon>
        <taxon>lamiids</taxon>
        <taxon>Lamiales</taxon>
        <taxon>Gesneriaceae</taxon>
        <taxon>Didymocarpoideae</taxon>
        <taxon>Trichosporeae</taxon>
        <taxon>Loxocarpinae</taxon>
        <taxon>Dorcoceras</taxon>
    </lineage>
</organism>
<evidence type="ECO:0000313" key="3">
    <source>
        <dbReference type="Proteomes" id="UP000250235"/>
    </source>
</evidence>
<evidence type="ECO:0000313" key="2">
    <source>
        <dbReference type="EMBL" id="KZV28174.1"/>
    </source>
</evidence>
<evidence type="ECO:0000256" key="1">
    <source>
        <dbReference type="SAM" id="MobiDB-lite"/>
    </source>
</evidence>
<sequence length="119" mass="13603">MPQAYIKNVNVKNKYEFYIKTPSHKEFTEFVGTTMPISLLKEEQVKVYHEDERQQLEKTLDMYIRACGNAMRMKFSSDTQTLKATEKTKLCDKVNTNEGKKRSGPSAAIIIDISDDSSG</sequence>
<dbReference type="Proteomes" id="UP000250235">
    <property type="component" value="Unassembled WGS sequence"/>
</dbReference>
<gene>
    <name evidence="2" type="ORF">F511_20307</name>
</gene>
<dbReference type="AlphaFoldDB" id="A0A2Z7B309"/>
<dbReference type="EMBL" id="KV010167">
    <property type="protein sequence ID" value="KZV28174.1"/>
    <property type="molecule type" value="Genomic_DNA"/>
</dbReference>
<reference evidence="2 3" key="1">
    <citation type="journal article" date="2015" name="Proc. Natl. Acad. Sci. U.S.A.">
        <title>The resurrection genome of Boea hygrometrica: A blueprint for survival of dehydration.</title>
        <authorList>
            <person name="Xiao L."/>
            <person name="Yang G."/>
            <person name="Zhang L."/>
            <person name="Yang X."/>
            <person name="Zhao S."/>
            <person name="Ji Z."/>
            <person name="Zhou Q."/>
            <person name="Hu M."/>
            <person name="Wang Y."/>
            <person name="Chen M."/>
            <person name="Xu Y."/>
            <person name="Jin H."/>
            <person name="Xiao X."/>
            <person name="Hu G."/>
            <person name="Bao F."/>
            <person name="Hu Y."/>
            <person name="Wan P."/>
            <person name="Li L."/>
            <person name="Deng X."/>
            <person name="Kuang T."/>
            <person name="Xiang C."/>
            <person name="Zhu J.K."/>
            <person name="Oliver M.J."/>
            <person name="He Y."/>
        </authorList>
    </citation>
    <scope>NUCLEOTIDE SEQUENCE [LARGE SCALE GENOMIC DNA]</scope>
    <source>
        <strain evidence="3">cv. XS01</strain>
    </source>
</reference>
<feature type="region of interest" description="Disordered" evidence="1">
    <location>
        <begin position="96"/>
        <end position="119"/>
    </location>
</feature>